<protein>
    <submittedName>
        <fullName evidence="1">PAS domain-containing protein</fullName>
    </submittedName>
</protein>
<reference evidence="1 2" key="1">
    <citation type="journal article" date="2020" name="Pathogens">
        <title>First Whole Genome Sequence of Anaplasma platys, an Obligate Intracellular Rickettsial Pathogen of Dogs.</title>
        <authorList>
            <person name="Llanes A."/>
            <person name="Rajeev S."/>
        </authorList>
    </citation>
    <scope>NUCLEOTIDE SEQUENCE [LARGE SCALE GENOMIC DNA]</scope>
    <source>
        <strain evidence="1 2">S3</strain>
    </source>
</reference>
<dbReference type="EMBL" id="CP046391">
    <property type="protein sequence ID" value="QJC27308.1"/>
    <property type="molecule type" value="Genomic_DNA"/>
</dbReference>
<keyword evidence="2" id="KW-1185">Reference proteome</keyword>
<proteinExistence type="predicted"/>
<evidence type="ECO:0000313" key="1">
    <source>
        <dbReference type="EMBL" id="QJC27308.1"/>
    </source>
</evidence>
<name>A0A858PXL4_9RICK</name>
<dbReference type="Pfam" id="PF07310">
    <property type="entry name" value="PAS_5"/>
    <property type="match status" value="1"/>
</dbReference>
<dbReference type="RefSeq" id="WP_169192950.1">
    <property type="nucleotide sequence ID" value="NZ_CP046391.1"/>
</dbReference>
<dbReference type="AlphaFoldDB" id="A0A858PXL4"/>
<evidence type="ECO:0000313" key="2">
    <source>
        <dbReference type="Proteomes" id="UP000500930"/>
    </source>
</evidence>
<organism evidence="1 2">
    <name type="scientific">Anaplasma platys</name>
    <dbReference type="NCBI Taxonomy" id="949"/>
    <lineage>
        <taxon>Bacteria</taxon>
        <taxon>Pseudomonadati</taxon>
        <taxon>Pseudomonadota</taxon>
        <taxon>Alphaproteobacteria</taxon>
        <taxon>Rickettsiales</taxon>
        <taxon>Anaplasmataceae</taxon>
        <taxon>Anaplasma</taxon>
    </lineage>
</organism>
<dbReference type="Proteomes" id="UP000500930">
    <property type="component" value="Chromosome"/>
</dbReference>
<dbReference type="KEGG" id="aplt:ANPL_00985"/>
<sequence>MSEYMSERRAINILCSYWDQLRNGRSFPSKEEVDPEELIRIWPCCFLLEVRNSDDEDNRFKCTYAGTEAIKLYASDFRYYSESVNLVVFFPQVVESLFDYLESVVENQRPWIEETERTSTSGHDIKIRQCLLPLGNSDTVDHIIGVVGGRVY</sequence>
<dbReference type="InterPro" id="IPR009922">
    <property type="entry name" value="DUF1457"/>
</dbReference>
<accession>A0A858PXL4</accession>
<gene>
    <name evidence="1" type="ORF">ANPL_00985</name>
</gene>